<keyword evidence="3 6" id="KW-0812">Transmembrane</keyword>
<feature type="transmembrane region" description="Helical" evidence="6">
    <location>
        <begin position="217"/>
        <end position="238"/>
    </location>
</feature>
<comment type="caution">
    <text evidence="6">Lacks conserved residue(s) required for the propagation of feature annotation.</text>
</comment>
<proteinExistence type="inferred from homology"/>
<evidence type="ECO:0000256" key="5">
    <source>
        <dbReference type="ARBA" id="ARBA00023136"/>
    </source>
</evidence>
<gene>
    <name evidence="7" type="ORF">RAE19_16975</name>
</gene>
<evidence type="ECO:0000313" key="7">
    <source>
        <dbReference type="EMBL" id="MDT7520379.1"/>
    </source>
</evidence>
<dbReference type="CDD" id="cd06662">
    <property type="entry name" value="SURF1"/>
    <property type="match status" value="1"/>
</dbReference>
<comment type="subcellular location">
    <subcellularLocation>
        <location evidence="6">Cell membrane</location>
        <topology evidence="6">Multi-pass membrane protein</topology>
    </subcellularLocation>
    <subcellularLocation>
        <location evidence="1">Membrane</location>
    </subcellularLocation>
</comment>
<evidence type="ECO:0000256" key="3">
    <source>
        <dbReference type="ARBA" id="ARBA00022692"/>
    </source>
</evidence>
<dbReference type="PANTHER" id="PTHR23427:SF2">
    <property type="entry name" value="SURFEIT LOCUS PROTEIN 1"/>
    <property type="match status" value="1"/>
</dbReference>
<evidence type="ECO:0000256" key="1">
    <source>
        <dbReference type="ARBA" id="ARBA00004370"/>
    </source>
</evidence>
<sequence>MVAVLCLVFVVGLLRLGTWQLERRTWKLELIERVTQRLQQPPVDLPDSQLWAGLQPAEFEYLYVKTTGQWLTDKTVLTQATTALGSGFWVLTPLVLSDGSSLLVNRGFVPAAQRAQWQPPSGASGAPVGNVSIQGLLRKSEPDGGFLRKNDPASQRWFSRDVTAIAQAQKLKSPAPFFLDSGLPDNTLNNNLEARPSLTGPWPREGLTVVRFSNSHLVYAITWFGLAVMVLVAGGFVVRYERRLRRGGHNTAHGYPR</sequence>
<dbReference type="EMBL" id="JAVBIK010000001">
    <property type="protein sequence ID" value="MDT7520379.1"/>
    <property type="molecule type" value="Genomic_DNA"/>
</dbReference>
<comment type="caution">
    <text evidence="7">The sequence shown here is derived from an EMBL/GenBank/DDBJ whole genome shotgun (WGS) entry which is preliminary data.</text>
</comment>
<evidence type="ECO:0000256" key="4">
    <source>
        <dbReference type="ARBA" id="ARBA00022989"/>
    </source>
</evidence>
<dbReference type="InterPro" id="IPR045214">
    <property type="entry name" value="Surf1/Surf4"/>
</dbReference>
<dbReference type="Pfam" id="PF02104">
    <property type="entry name" value="SURF1"/>
    <property type="match status" value="1"/>
</dbReference>
<reference evidence="7 8" key="1">
    <citation type="submission" date="2023-08" db="EMBL/GenBank/DDBJ databases">
        <title>Rhodoferax potami sp. nov. and Rhodoferax mekongensis sp. nov., isolated from the Mekong River in Thailand.</title>
        <authorList>
            <person name="Kitikhun S."/>
            <person name="Charoenyingcharoen P."/>
            <person name="Siriarchawattana P."/>
            <person name="Likhitrattanapisal S."/>
            <person name="Nilsakha T."/>
            <person name="Chanpet A."/>
            <person name="Rattanawaree P."/>
            <person name="Ingsriswang S."/>
        </authorList>
    </citation>
    <scope>NUCLEOTIDE SEQUENCE [LARGE SCALE GENOMIC DNA]</scope>
    <source>
        <strain evidence="7 8">TBRC 17660</strain>
    </source>
</reference>
<keyword evidence="5 6" id="KW-0472">Membrane</keyword>
<dbReference type="InterPro" id="IPR002994">
    <property type="entry name" value="Surf1/Shy1"/>
</dbReference>
<evidence type="ECO:0000256" key="6">
    <source>
        <dbReference type="RuleBase" id="RU363076"/>
    </source>
</evidence>
<protein>
    <recommendedName>
        <fullName evidence="6">SURF1-like protein</fullName>
    </recommendedName>
</protein>
<dbReference type="PANTHER" id="PTHR23427">
    <property type="entry name" value="SURFEIT LOCUS PROTEIN"/>
    <property type="match status" value="1"/>
</dbReference>
<accession>A0ABU3KSZ8</accession>
<keyword evidence="6" id="KW-1003">Cell membrane</keyword>
<evidence type="ECO:0000256" key="2">
    <source>
        <dbReference type="ARBA" id="ARBA00007165"/>
    </source>
</evidence>
<comment type="similarity">
    <text evidence="2 6">Belongs to the SURF1 family.</text>
</comment>
<evidence type="ECO:0000313" key="8">
    <source>
        <dbReference type="Proteomes" id="UP001321700"/>
    </source>
</evidence>
<keyword evidence="4 6" id="KW-1133">Transmembrane helix</keyword>
<organism evidence="7 8">
    <name type="scientific">Rhodoferax potami</name>
    <dbReference type="NCBI Taxonomy" id="3068338"/>
    <lineage>
        <taxon>Bacteria</taxon>
        <taxon>Pseudomonadati</taxon>
        <taxon>Pseudomonadota</taxon>
        <taxon>Betaproteobacteria</taxon>
        <taxon>Burkholderiales</taxon>
        <taxon>Comamonadaceae</taxon>
        <taxon>Rhodoferax</taxon>
    </lineage>
</organism>
<dbReference type="Proteomes" id="UP001321700">
    <property type="component" value="Unassembled WGS sequence"/>
</dbReference>
<keyword evidence="8" id="KW-1185">Reference proteome</keyword>
<dbReference type="PROSITE" id="PS50895">
    <property type="entry name" value="SURF1"/>
    <property type="match status" value="1"/>
</dbReference>
<name>A0ABU3KSZ8_9BURK</name>